<dbReference type="SMART" id="SM00408">
    <property type="entry name" value="IGc2"/>
    <property type="match status" value="1"/>
</dbReference>
<dbReference type="InterPro" id="IPR032675">
    <property type="entry name" value="LRR_dom_sf"/>
</dbReference>
<dbReference type="Gene3D" id="2.60.40.10">
    <property type="entry name" value="Immunoglobulins"/>
    <property type="match status" value="1"/>
</dbReference>
<evidence type="ECO:0000256" key="7">
    <source>
        <dbReference type="SAM" id="Phobius"/>
    </source>
</evidence>
<evidence type="ECO:0000256" key="1">
    <source>
        <dbReference type="ARBA" id="ARBA00022614"/>
    </source>
</evidence>
<evidence type="ECO:0000256" key="4">
    <source>
        <dbReference type="ARBA" id="ARBA00023157"/>
    </source>
</evidence>
<dbReference type="SUPFAM" id="SSF52058">
    <property type="entry name" value="L domain-like"/>
    <property type="match status" value="1"/>
</dbReference>
<dbReference type="InterPro" id="IPR001611">
    <property type="entry name" value="Leu-rich_rpt"/>
</dbReference>
<dbReference type="SMART" id="SM00409">
    <property type="entry name" value="IG"/>
    <property type="match status" value="1"/>
</dbReference>
<evidence type="ECO:0000259" key="9">
    <source>
        <dbReference type="PROSITE" id="PS50835"/>
    </source>
</evidence>
<dbReference type="Pfam" id="PF07679">
    <property type="entry name" value="I-set"/>
    <property type="match status" value="1"/>
</dbReference>
<feature type="compositionally biased region" description="Polar residues" evidence="6">
    <location>
        <begin position="787"/>
        <end position="807"/>
    </location>
</feature>
<reference evidence="10 11" key="1">
    <citation type="submission" date="2024-03" db="EMBL/GenBank/DDBJ databases">
        <title>The genome assembly and annotation of the cricket Gryllus longicercus Weissman &amp; Gray.</title>
        <authorList>
            <person name="Szrajer S."/>
            <person name="Gray D."/>
            <person name="Ylla G."/>
        </authorList>
    </citation>
    <scope>NUCLEOTIDE SEQUENCE [LARGE SCALE GENOMIC DNA]</scope>
    <source>
        <strain evidence="10">DAG 2021-001</strain>
        <tissue evidence="10">Whole body minus gut</tissue>
    </source>
</reference>
<dbReference type="InterPro" id="IPR007110">
    <property type="entry name" value="Ig-like_dom"/>
</dbReference>
<dbReference type="InterPro" id="IPR003598">
    <property type="entry name" value="Ig_sub2"/>
</dbReference>
<feature type="chain" id="PRO_5042939615" description="Ig-like domain-containing protein" evidence="8">
    <location>
        <begin position="29"/>
        <end position="854"/>
    </location>
</feature>
<dbReference type="Gene3D" id="3.80.10.10">
    <property type="entry name" value="Ribonuclease Inhibitor"/>
    <property type="match status" value="2"/>
</dbReference>
<accession>A0AAN9ZIA4</accession>
<feature type="domain" description="Ig-like" evidence="9">
    <location>
        <begin position="272"/>
        <end position="376"/>
    </location>
</feature>
<dbReference type="SMART" id="SM00369">
    <property type="entry name" value="LRR_TYP"/>
    <property type="match status" value="6"/>
</dbReference>
<name>A0AAN9ZIA4_9ORTH</name>
<dbReference type="AlphaFoldDB" id="A0AAN9ZIA4"/>
<evidence type="ECO:0000256" key="2">
    <source>
        <dbReference type="ARBA" id="ARBA00022729"/>
    </source>
</evidence>
<dbReference type="InterPro" id="IPR003591">
    <property type="entry name" value="Leu-rich_rpt_typical-subtyp"/>
</dbReference>
<evidence type="ECO:0000313" key="11">
    <source>
        <dbReference type="Proteomes" id="UP001378592"/>
    </source>
</evidence>
<keyword evidence="7" id="KW-1133">Transmembrane helix</keyword>
<evidence type="ECO:0000256" key="8">
    <source>
        <dbReference type="SAM" id="SignalP"/>
    </source>
</evidence>
<dbReference type="FunFam" id="3.80.10.10:FF:000082">
    <property type="entry name" value="Leucine-rich repeat-containing 24"/>
    <property type="match status" value="1"/>
</dbReference>
<feature type="signal peptide" evidence="8">
    <location>
        <begin position="1"/>
        <end position="28"/>
    </location>
</feature>
<comment type="caution">
    <text evidence="10">The sequence shown here is derived from an EMBL/GenBank/DDBJ whole genome shotgun (WGS) entry which is preliminary data.</text>
</comment>
<dbReference type="PANTHER" id="PTHR24366:SF163">
    <property type="entry name" value="KEKKON4"/>
    <property type="match status" value="1"/>
</dbReference>
<keyword evidence="11" id="KW-1185">Reference proteome</keyword>
<evidence type="ECO:0000256" key="6">
    <source>
        <dbReference type="SAM" id="MobiDB-lite"/>
    </source>
</evidence>
<evidence type="ECO:0000256" key="3">
    <source>
        <dbReference type="ARBA" id="ARBA00022737"/>
    </source>
</evidence>
<feature type="transmembrane region" description="Helical" evidence="7">
    <location>
        <begin position="396"/>
        <end position="422"/>
    </location>
</feature>
<keyword evidence="4" id="KW-1015">Disulfide bond</keyword>
<dbReference type="InterPro" id="IPR013783">
    <property type="entry name" value="Ig-like_fold"/>
</dbReference>
<dbReference type="Proteomes" id="UP001378592">
    <property type="component" value="Unassembled WGS sequence"/>
</dbReference>
<feature type="region of interest" description="Disordered" evidence="6">
    <location>
        <begin position="561"/>
        <end position="607"/>
    </location>
</feature>
<dbReference type="Pfam" id="PF13855">
    <property type="entry name" value="LRR_8"/>
    <property type="match status" value="2"/>
</dbReference>
<evidence type="ECO:0000313" key="10">
    <source>
        <dbReference type="EMBL" id="KAK7873524.1"/>
    </source>
</evidence>
<keyword evidence="3" id="KW-0677">Repeat</keyword>
<dbReference type="SUPFAM" id="SSF48726">
    <property type="entry name" value="Immunoglobulin"/>
    <property type="match status" value="1"/>
</dbReference>
<keyword evidence="5" id="KW-0325">Glycoprotein</keyword>
<dbReference type="PANTHER" id="PTHR24366">
    <property type="entry name" value="IG(IMMUNOGLOBULIN) AND LRR(LEUCINE RICH REPEAT) DOMAINS"/>
    <property type="match status" value="1"/>
</dbReference>
<sequence>MAAAAGGVGVGWPVRLAGLALLLCLAASEDDWSQCHLPCKCKWLSGRKAADCANGSLSVIPSGLSSEIQWLDVSNNRLTILPGEAFRSVGLVNLHKVYMRECDIEELHKDALNGLEILIEIDLSGNKIKTLHPGVFSHNGRLRIIILNRNPIQKVMNRVFSNLTFLQTVEMNDCQIAHVAHEAFVKVGNLQTLRLAGNNLTNMKPDTLRRMDRLKSLELHNNPWNCDCHLKTFWDWIMAQNLYAQPTACQDPEPLRGRLWSDLTGDSLACKPEVWLHPADGRLKVDGGGDATLSCRVQGNPEPTVHWVYKSRIIGNHSRRSMNDHPYVVRDGQGAAGAGPRWVNLTVVEARFSDEGEYACVARNPGGMAEAKTRLEVVDSGSRGVAGVLGGTISDAWLLILGLVVGMVVLLVIVVVLVCCYCRTKDPRTNNNTKKAMGEGVSSNGDLSYHTGPGSEQEKSLITVVNPVQKPPRRYETLSTSTPNELEMKATLLDNGSVITGPSVAECDDPLQDRSLESLANVQARSRETIDAECLGRGGGGVAGVPLGAAGGGGVANLPPDLLSFPSRGSQVSPAGSSASTAPDSSRLPPQHGPQSPVRSPLYHPTAAASPHLFGTLPYSRSQSPFSPALTGTPVVLPRQGYVTIPRRPRVPSWSSPPAPVLALDPLTAKLEPVYDNLGPRTTADGSSVLSLNKAGESPAPAAATMRGRPLPPTPTHAHAPGLPVYYSPIAPIAEQPSPALARAALPRQRSNPNISALSGARSPEPRVLPEDLAPLPPPALTTPTAKRNSVASTGPLSPLSPMNGTPGSRPGSAAGGKVPPKPPPKPKKKPADPTAAASTGPLYEDEGEDGTEV</sequence>
<keyword evidence="7" id="KW-0812">Transmembrane</keyword>
<keyword evidence="2 8" id="KW-0732">Signal</keyword>
<dbReference type="InterPro" id="IPR036179">
    <property type="entry name" value="Ig-like_dom_sf"/>
</dbReference>
<evidence type="ECO:0000256" key="5">
    <source>
        <dbReference type="ARBA" id="ARBA00023180"/>
    </source>
</evidence>
<dbReference type="PROSITE" id="PS50835">
    <property type="entry name" value="IG_LIKE"/>
    <property type="match status" value="1"/>
</dbReference>
<feature type="region of interest" description="Disordered" evidence="6">
    <location>
        <begin position="679"/>
        <end position="717"/>
    </location>
</feature>
<keyword evidence="1" id="KW-0433">Leucine-rich repeat</keyword>
<keyword evidence="7" id="KW-0472">Membrane</keyword>
<feature type="compositionally biased region" description="Acidic residues" evidence="6">
    <location>
        <begin position="844"/>
        <end position="854"/>
    </location>
</feature>
<organism evidence="10 11">
    <name type="scientific">Gryllus longicercus</name>
    <dbReference type="NCBI Taxonomy" id="2509291"/>
    <lineage>
        <taxon>Eukaryota</taxon>
        <taxon>Metazoa</taxon>
        <taxon>Ecdysozoa</taxon>
        <taxon>Arthropoda</taxon>
        <taxon>Hexapoda</taxon>
        <taxon>Insecta</taxon>
        <taxon>Pterygota</taxon>
        <taxon>Neoptera</taxon>
        <taxon>Polyneoptera</taxon>
        <taxon>Orthoptera</taxon>
        <taxon>Ensifera</taxon>
        <taxon>Gryllidea</taxon>
        <taxon>Grylloidea</taxon>
        <taxon>Gryllidae</taxon>
        <taxon>Gryllinae</taxon>
        <taxon>Gryllus</taxon>
    </lineage>
</organism>
<dbReference type="InterPro" id="IPR003599">
    <property type="entry name" value="Ig_sub"/>
</dbReference>
<dbReference type="EMBL" id="JAZDUA010000012">
    <property type="protein sequence ID" value="KAK7873524.1"/>
    <property type="molecule type" value="Genomic_DNA"/>
</dbReference>
<feature type="compositionally biased region" description="Polar residues" evidence="6">
    <location>
        <begin position="567"/>
        <end position="584"/>
    </location>
</feature>
<feature type="region of interest" description="Disordered" evidence="6">
    <location>
        <begin position="752"/>
        <end position="854"/>
    </location>
</feature>
<protein>
    <recommendedName>
        <fullName evidence="9">Ig-like domain-containing protein</fullName>
    </recommendedName>
</protein>
<dbReference type="GO" id="GO:0071944">
    <property type="term" value="C:cell periphery"/>
    <property type="evidence" value="ECO:0007669"/>
    <property type="project" value="UniProtKB-ARBA"/>
</dbReference>
<dbReference type="InterPro" id="IPR013098">
    <property type="entry name" value="Ig_I-set"/>
</dbReference>
<dbReference type="InterPro" id="IPR000483">
    <property type="entry name" value="Cys-rich_flank_reg_C"/>
</dbReference>
<gene>
    <name evidence="10" type="ORF">R5R35_008783</name>
</gene>
<dbReference type="CDD" id="cd00096">
    <property type="entry name" value="Ig"/>
    <property type="match status" value="1"/>
</dbReference>
<proteinExistence type="predicted"/>
<dbReference type="SMART" id="SM00082">
    <property type="entry name" value="LRRCT"/>
    <property type="match status" value="1"/>
</dbReference>